<feature type="transmembrane region" description="Helical" evidence="8">
    <location>
        <begin position="113"/>
        <end position="129"/>
    </location>
</feature>
<evidence type="ECO:0008006" key="11">
    <source>
        <dbReference type="Google" id="ProtNLM"/>
    </source>
</evidence>
<evidence type="ECO:0000256" key="1">
    <source>
        <dbReference type="ARBA" id="ARBA00022475"/>
    </source>
</evidence>
<dbReference type="Proteomes" id="UP000321830">
    <property type="component" value="Unassembled WGS sequence"/>
</dbReference>
<keyword evidence="4 8" id="KW-0812">Transmembrane</keyword>
<feature type="transmembrane region" description="Helical" evidence="8">
    <location>
        <begin position="141"/>
        <end position="162"/>
    </location>
</feature>
<accession>A0A511IY08</accession>
<sequence>MSEEYTSLEERISRSISKKFGMKLQLSELDTAKMEYGLSILLVDAFKLLFIYASAFILHIVPEVFMTHLSFVMLRRTTKSYHASNSTICTVLSIFFLVFLSFLATHFELNTTRSAFAIITFILCGVLGMKGRAITQKRVNFFYNGKIRMVCVGFFLMGIGLIQPSDQIRTLIFLGMAVATFLMFLQKRKDEVK</sequence>
<gene>
    <name evidence="9" type="ORF">EVI01_00030</name>
</gene>
<keyword evidence="6 8" id="KW-1133">Transmembrane helix</keyword>
<evidence type="ECO:0000256" key="7">
    <source>
        <dbReference type="ARBA" id="ARBA00023136"/>
    </source>
</evidence>
<dbReference type="InterPro" id="IPR006741">
    <property type="entry name" value="AgrB"/>
</dbReference>
<name>A0A511IY08_9ENTE</name>
<evidence type="ECO:0000256" key="3">
    <source>
        <dbReference type="ARBA" id="ARBA00022670"/>
    </source>
</evidence>
<keyword evidence="7 8" id="KW-0472">Membrane</keyword>
<proteinExistence type="predicted"/>
<dbReference type="GO" id="GO:0008233">
    <property type="term" value="F:peptidase activity"/>
    <property type="evidence" value="ECO:0007669"/>
    <property type="project" value="UniProtKB-KW"/>
</dbReference>
<dbReference type="SMART" id="SM00793">
    <property type="entry name" value="AgrB"/>
    <property type="match status" value="1"/>
</dbReference>
<evidence type="ECO:0000256" key="4">
    <source>
        <dbReference type="ARBA" id="ARBA00022692"/>
    </source>
</evidence>
<dbReference type="AlphaFoldDB" id="A0A511IY08"/>
<dbReference type="EMBL" id="BJWF01000001">
    <property type="protein sequence ID" value="GEL90666.1"/>
    <property type="molecule type" value="Genomic_DNA"/>
</dbReference>
<dbReference type="GO" id="GO:0009372">
    <property type="term" value="P:quorum sensing"/>
    <property type="evidence" value="ECO:0007669"/>
    <property type="project" value="UniProtKB-KW"/>
</dbReference>
<dbReference type="GO" id="GO:0006508">
    <property type="term" value="P:proteolysis"/>
    <property type="evidence" value="ECO:0007669"/>
    <property type="project" value="UniProtKB-KW"/>
</dbReference>
<keyword evidence="3" id="KW-0645">Protease</keyword>
<protein>
    <recommendedName>
        <fullName evidence="11">AgrB-like protein</fullName>
    </recommendedName>
</protein>
<evidence type="ECO:0000256" key="5">
    <source>
        <dbReference type="ARBA" id="ARBA00022801"/>
    </source>
</evidence>
<organism evidence="9 10">
    <name type="scientific">Enterococcus villorum</name>
    <dbReference type="NCBI Taxonomy" id="112904"/>
    <lineage>
        <taxon>Bacteria</taxon>
        <taxon>Bacillati</taxon>
        <taxon>Bacillota</taxon>
        <taxon>Bacilli</taxon>
        <taxon>Lactobacillales</taxon>
        <taxon>Enterococcaceae</taxon>
        <taxon>Enterococcus</taxon>
    </lineage>
</organism>
<evidence type="ECO:0000256" key="6">
    <source>
        <dbReference type="ARBA" id="ARBA00022989"/>
    </source>
</evidence>
<dbReference type="RefSeq" id="WP_010750904.1">
    <property type="nucleotide sequence ID" value="NZ_BJWF01000001.1"/>
</dbReference>
<keyword evidence="5" id="KW-0378">Hydrolase</keyword>
<reference evidence="9 10" key="1">
    <citation type="submission" date="2019-07" db="EMBL/GenBank/DDBJ databases">
        <title>Whole genome shotgun sequence of Enterococcus villorum NBRC 100699.</title>
        <authorList>
            <person name="Hosoyama A."/>
            <person name="Uohara A."/>
            <person name="Ohji S."/>
            <person name="Ichikawa N."/>
        </authorList>
    </citation>
    <scope>NUCLEOTIDE SEQUENCE [LARGE SCALE GENOMIC DNA]</scope>
    <source>
        <strain evidence="9 10">NBRC 100699</strain>
    </source>
</reference>
<evidence type="ECO:0000256" key="8">
    <source>
        <dbReference type="SAM" id="Phobius"/>
    </source>
</evidence>
<dbReference type="GO" id="GO:0016020">
    <property type="term" value="C:membrane"/>
    <property type="evidence" value="ECO:0007669"/>
    <property type="project" value="InterPro"/>
</dbReference>
<evidence type="ECO:0000313" key="10">
    <source>
        <dbReference type="Proteomes" id="UP000321830"/>
    </source>
</evidence>
<feature type="transmembrane region" description="Helical" evidence="8">
    <location>
        <begin position="49"/>
        <end position="74"/>
    </location>
</feature>
<feature type="transmembrane region" description="Helical" evidence="8">
    <location>
        <begin position="168"/>
        <end position="185"/>
    </location>
</feature>
<comment type="caution">
    <text evidence="9">The sequence shown here is derived from an EMBL/GenBank/DDBJ whole genome shotgun (WGS) entry which is preliminary data.</text>
</comment>
<keyword evidence="2" id="KW-0673">Quorum sensing</keyword>
<keyword evidence="1" id="KW-1003">Cell membrane</keyword>
<dbReference type="Pfam" id="PF04647">
    <property type="entry name" value="AgrB"/>
    <property type="match status" value="1"/>
</dbReference>
<evidence type="ECO:0000313" key="9">
    <source>
        <dbReference type="EMBL" id="GEL90666.1"/>
    </source>
</evidence>
<feature type="transmembrane region" description="Helical" evidence="8">
    <location>
        <begin position="86"/>
        <end position="107"/>
    </location>
</feature>
<evidence type="ECO:0000256" key="2">
    <source>
        <dbReference type="ARBA" id="ARBA00022654"/>
    </source>
</evidence>